<accession>A0A3N1GBA7</accession>
<organism evidence="2 3">
    <name type="scientific">Couchioplanes caeruleus</name>
    <dbReference type="NCBI Taxonomy" id="56438"/>
    <lineage>
        <taxon>Bacteria</taxon>
        <taxon>Bacillati</taxon>
        <taxon>Actinomycetota</taxon>
        <taxon>Actinomycetes</taxon>
        <taxon>Micromonosporales</taxon>
        <taxon>Micromonosporaceae</taxon>
        <taxon>Couchioplanes</taxon>
    </lineage>
</organism>
<dbReference type="EMBL" id="RJKL01000001">
    <property type="protein sequence ID" value="ROP27526.1"/>
    <property type="molecule type" value="Genomic_DNA"/>
</dbReference>
<protein>
    <submittedName>
        <fullName evidence="2">Uncharacterized protein DUF664</fullName>
    </submittedName>
</protein>
<dbReference type="Proteomes" id="UP000271683">
    <property type="component" value="Unassembled WGS sequence"/>
</dbReference>
<proteinExistence type="predicted"/>
<evidence type="ECO:0000256" key="1">
    <source>
        <dbReference type="SAM" id="MobiDB-lite"/>
    </source>
</evidence>
<dbReference type="Gene3D" id="1.20.120.450">
    <property type="entry name" value="dinb family like domain"/>
    <property type="match status" value="1"/>
</dbReference>
<dbReference type="AlphaFoldDB" id="A0A3N1GBA7"/>
<sequence>MASSCPVIDDLVKDYLHGQLRSTRRALVWKLDGLSEYDVRRPLTTTGTNLLGLVKHLATVEAWYFGEVFGRPFPEPLRRWQDADGSDLWVIPTESREQIIDFYQRAWVHAGATINELPIDAPGHVPWWSRPDVNLFTIMVHVLQETARHAGHADILREQVDGRTGVMAEYEEQVDTEAREAHWATIERAAQEAAGGSQHAELSDTHRTVGPAL</sequence>
<dbReference type="Pfam" id="PF04978">
    <property type="entry name" value="MST"/>
    <property type="match status" value="1"/>
</dbReference>
<feature type="region of interest" description="Disordered" evidence="1">
    <location>
        <begin position="193"/>
        <end position="213"/>
    </location>
</feature>
<dbReference type="InterPro" id="IPR034660">
    <property type="entry name" value="DinB/YfiT-like"/>
</dbReference>
<name>A0A3N1GBA7_9ACTN</name>
<reference evidence="2 3" key="1">
    <citation type="submission" date="2018-11" db="EMBL/GenBank/DDBJ databases">
        <title>Sequencing the genomes of 1000 actinobacteria strains.</title>
        <authorList>
            <person name="Klenk H.-P."/>
        </authorList>
    </citation>
    <scope>NUCLEOTIDE SEQUENCE [LARGE SCALE GENOMIC DNA]</scope>
    <source>
        <strain evidence="2 3">DSM 43634</strain>
    </source>
</reference>
<dbReference type="InterPro" id="IPR007061">
    <property type="entry name" value="MST-like"/>
</dbReference>
<gene>
    <name evidence="2" type="ORF">EDD30_0198</name>
</gene>
<evidence type="ECO:0000313" key="2">
    <source>
        <dbReference type="EMBL" id="ROP27526.1"/>
    </source>
</evidence>
<comment type="caution">
    <text evidence="2">The sequence shown here is derived from an EMBL/GenBank/DDBJ whole genome shotgun (WGS) entry which is preliminary data.</text>
</comment>
<dbReference type="SUPFAM" id="SSF109854">
    <property type="entry name" value="DinB/YfiT-like putative metalloenzymes"/>
    <property type="match status" value="1"/>
</dbReference>
<evidence type="ECO:0000313" key="3">
    <source>
        <dbReference type="Proteomes" id="UP000271683"/>
    </source>
</evidence>